<reference evidence="6" key="1">
    <citation type="submission" date="2025-08" db="UniProtKB">
        <authorList>
            <consortium name="RefSeq"/>
        </authorList>
    </citation>
    <scope>IDENTIFICATION</scope>
    <source>
        <tissue evidence="6">Whole body</tissue>
    </source>
</reference>
<evidence type="ECO:0000256" key="2">
    <source>
        <dbReference type="PROSITE-ProRule" id="PRU00089"/>
    </source>
</evidence>
<feature type="compositionally biased region" description="Low complexity" evidence="3">
    <location>
        <begin position="41"/>
        <end position="58"/>
    </location>
</feature>
<feature type="compositionally biased region" description="Polar residues" evidence="3">
    <location>
        <begin position="1"/>
        <end position="16"/>
    </location>
</feature>
<keyword evidence="5" id="KW-1185">Reference proteome</keyword>
<comment type="subcellular location">
    <subcellularLocation>
        <location evidence="2">Nucleus</location>
    </subcellularLocation>
</comment>
<protein>
    <submittedName>
        <fullName evidence="6">Fork head domain transcription factor slp2-like isoform X1</fullName>
    </submittedName>
</protein>
<keyword evidence="2" id="KW-0539">Nucleus</keyword>
<dbReference type="InterPro" id="IPR036388">
    <property type="entry name" value="WH-like_DNA-bd_sf"/>
</dbReference>
<dbReference type="InterPro" id="IPR018122">
    <property type="entry name" value="TF_fork_head_CS_1"/>
</dbReference>
<dbReference type="InterPro" id="IPR030456">
    <property type="entry name" value="TF_fork_head_CS_2"/>
</dbReference>
<evidence type="ECO:0000256" key="1">
    <source>
        <dbReference type="ARBA" id="ARBA00023125"/>
    </source>
</evidence>
<dbReference type="PANTHER" id="PTHR46617:SF3">
    <property type="entry name" value="FORKHEAD BOX PROTEIN G1"/>
    <property type="match status" value="1"/>
</dbReference>
<dbReference type="SMART" id="SM00339">
    <property type="entry name" value="FH"/>
    <property type="match status" value="1"/>
</dbReference>
<dbReference type="SUPFAM" id="SSF46785">
    <property type="entry name" value="Winged helix' DNA-binding domain"/>
    <property type="match status" value="1"/>
</dbReference>
<proteinExistence type="predicted"/>
<dbReference type="InterPro" id="IPR001766">
    <property type="entry name" value="Fork_head_dom"/>
</dbReference>
<feature type="domain" description="Fork-head" evidence="4">
    <location>
        <begin position="123"/>
        <end position="217"/>
    </location>
</feature>
<feature type="compositionally biased region" description="Polar residues" evidence="3">
    <location>
        <begin position="86"/>
        <end position="98"/>
    </location>
</feature>
<dbReference type="PANTHER" id="PTHR46617">
    <property type="entry name" value="FORKHEAD BOX PROTEIN G1"/>
    <property type="match status" value="1"/>
</dbReference>
<feature type="DNA-binding region" description="Fork-head" evidence="2">
    <location>
        <begin position="123"/>
        <end position="217"/>
    </location>
</feature>
<dbReference type="RefSeq" id="XP_015184973.1">
    <property type="nucleotide sequence ID" value="XM_015329487.1"/>
</dbReference>
<evidence type="ECO:0000313" key="5">
    <source>
        <dbReference type="Proteomes" id="UP000694924"/>
    </source>
</evidence>
<feature type="compositionally biased region" description="Polar residues" evidence="3">
    <location>
        <begin position="405"/>
        <end position="418"/>
    </location>
</feature>
<feature type="compositionally biased region" description="Basic and acidic residues" evidence="3">
    <location>
        <begin position="99"/>
        <end position="123"/>
    </location>
</feature>
<feature type="region of interest" description="Disordered" evidence="3">
    <location>
        <begin position="1"/>
        <end position="124"/>
    </location>
</feature>
<dbReference type="InterPro" id="IPR036390">
    <property type="entry name" value="WH_DNA-bd_sf"/>
</dbReference>
<dbReference type="PRINTS" id="PR00053">
    <property type="entry name" value="FORKHEAD"/>
</dbReference>
<organism evidence="5 6">
    <name type="scientific">Polistes dominula</name>
    <name type="common">European paper wasp</name>
    <name type="synonym">Vespa dominula</name>
    <dbReference type="NCBI Taxonomy" id="743375"/>
    <lineage>
        <taxon>Eukaryota</taxon>
        <taxon>Metazoa</taxon>
        <taxon>Ecdysozoa</taxon>
        <taxon>Arthropoda</taxon>
        <taxon>Hexapoda</taxon>
        <taxon>Insecta</taxon>
        <taxon>Pterygota</taxon>
        <taxon>Neoptera</taxon>
        <taxon>Endopterygota</taxon>
        <taxon>Hymenoptera</taxon>
        <taxon>Apocrita</taxon>
        <taxon>Aculeata</taxon>
        <taxon>Vespoidea</taxon>
        <taxon>Vespidae</taxon>
        <taxon>Polistinae</taxon>
        <taxon>Polistini</taxon>
        <taxon>Polistes</taxon>
    </lineage>
</organism>
<evidence type="ECO:0000259" key="4">
    <source>
        <dbReference type="PROSITE" id="PS50039"/>
    </source>
</evidence>
<dbReference type="CDD" id="cd20021">
    <property type="entry name" value="FH_FOXG"/>
    <property type="match status" value="1"/>
</dbReference>
<sequence length="438" mass="47796">MMVNMEGSNEQHTVTAASPPPPRTTLKSSFSIRSILPEACSGTASSVPSVSQSISSDASHADDSDESCDLDVTGDGTETPPPLDCSRNSNSTNSTDQANHNENHSRDNNNDDQTSDVKKKPEKPPYSYNALIMMAIRNSQDKRLTLNGIYEYIMKNFPYYENNKQGWQNSIRHNLSLNKCFVKVPRHYDDPGKGNYWMLDPSSDDVFIGGTTGKLRRRSSAVSRSRMAAYKRTMSFSNLYPSPYAPAGWHTTLYTFPYLHRAMYPAATAAYTNPPGGYPASLLPGTASTTTTTGLPCKPQAVPATAAPPAHGSFSMERLLQNSTGYPTNISAISNIPATGPYDFYTALRSLTQHQHHPSHAVFSQQQQRYQVNQPSALSQPPSNTASPGSSPEPMSPHSPPVSICSGNTMVQQTNRQIPHSPPQLLLKPITVLTGRQS</sequence>
<gene>
    <name evidence="6" type="primary">LOC107070928</name>
</gene>
<dbReference type="PROSITE" id="PS50039">
    <property type="entry name" value="FORK_HEAD_3"/>
    <property type="match status" value="1"/>
</dbReference>
<dbReference type="Proteomes" id="UP000694924">
    <property type="component" value="Unplaced"/>
</dbReference>
<dbReference type="GeneID" id="107070928"/>
<evidence type="ECO:0000313" key="6">
    <source>
        <dbReference type="RefSeq" id="XP_015184973.1"/>
    </source>
</evidence>
<dbReference type="PROSITE" id="PS00658">
    <property type="entry name" value="FORK_HEAD_2"/>
    <property type="match status" value="1"/>
</dbReference>
<dbReference type="Pfam" id="PF00250">
    <property type="entry name" value="Forkhead"/>
    <property type="match status" value="1"/>
</dbReference>
<feature type="region of interest" description="Disordered" evidence="3">
    <location>
        <begin position="356"/>
        <end position="438"/>
    </location>
</feature>
<dbReference type="InterPro" id="IPR047208">
    <property type="entry name" value="FOXG1"/>
</dbReference>
<dbReference type="PROSITE" id="PS00657">
    <property type="entry name" value="FORK_HEAD_1"/>
    <property type="match status" value="1"/>
</dbReference>
<accession>A0ABM1IXN6</accession>
<keyword evidence="1 2" id="KW-0238">DNA-binding</keyword>
<name>A0ABM1IXN6_POLDO</name>
<dbReference type="Gene3D" id="1.10.10.10">
    <property type="entry name" value="Winged helix-like DNA-binding domain superfamily/Winged helix DNA-binding domain"/>
    <property type="match status" value="1"/>
</dbReference>
<feature type="compositionally biased region" description="Polar residues" evidence="3">
    <location>
        <begin position="362"/>
        <end position="386"/>
    </location>
</feature>
<evidence type="ECO:0000256" key="3">
    <source>
        <dbReference type="SAM" id="MobiDB-lite"/>
    </source>
</evidence>